<name>B4KDB0_DROMO</name>
<dbReference type="eggNOG" id="ENOG502QSJ0">
    <property type="taxonomic scope" value="Eukaryota"/>
</dbReference>
<dbReference type="Proteomes" id="UP000009192">
    <property type="component" value="Unassembled WGS sequence"/>
</dbReference>
<keyword evidence="3" id="KW-1185">Reference proteome</keyword>
<dbReference type="EMBL" id="CH933806">
    <property type="protein sequence ID" value="EDW14892.2"/>
    <property type="molecule type" value="Genomic_DNA"/>
</dbReference>
<dbReference type="KEGG" id="dmo:Dmoj_GI24506"/>
<dbReference type="Pfam" id="PF09347">
    <property type="entry name" value="DUF1989"/>
    <property type="match status" value="1"/>
</dbReference>
<protein>
    <submittedName>
        <fullName evidence="2">Uncharacterized protein, isoform A</fullName>
    </submittedName>
</protein>
<organism evidence="2 3">
    <name type="scientific">Drosophila mojavensis</name>
    <name type="common">Fruit fly</name>
    <dbReference type="NCBI Taxonomy" id="7230"/>
    <lineage>
        <taxon>Eukaryota</taxon>
        <taxon>Metazoa</taxon>
        <taxon>Ecdysozoa</taxon>
        <taxon>Arthropoda</taxon>
        <taxon>Hexapoda</taxon>
        <taxon>Insecta</taxon>
        <taxon>Pterygota</taxon>
        <taxon>Neoptera</taxon>
        <taxon>Endopterygota</taxon>
        <taxon>Diptera</taxon>
        <taxon>Brachycera</taxon>
        <taxon>Muscomorpha</taxon>
        <taxon>Ephydroidea</taxon>
        <taxon>Drosophilidae</taxon>
        <taxon>Drosophila</taxon>
    </lineage>
</organism>
<proteinExistence type="predicted"/>
<accession>B4KDB0</accession>
<dbReference type="HOGENOM" id="CLU_054069_0_0_1"/>
<dbReference type="InParanoid" id="B4KDB0"/>
<evidence type="ECO:0000259" key="1">
    <source>
        <dbReference type="Pfam" id="PF09347"/>
    </source>
</evidence>
<reference evidence="2 3" key="1">
    <citation type="journal article" date="2007" name="Nature">
        <title>Evolution of genes and genomes on the Drosophila phylogeny.</title>
        <authorList>
            <consortium name="Drosophila 12 Genomes Consortium"/>
            <person name="Clark A.G."/>
            <person name="Eisen M.B."/>
            <person name="Smith D.R."/>
            <person name="Bergman C.M."/>
            <person name="Oliver B."/>
            <person name="Markow T.A."/>
            <person name="Kaufman T.C."/>
            <person name="Kellis M."/>
            <person name="Gelbart W."/>
            <person name="Iyer V.N."/>
            <person name="Pollard D.A."/>
            <person name="Sackton T.B."/>
            <person name="Larracuente A.M."/>
            <person name="Singh N.D."/>
            <person name="Abad J.P."/>
            <person name="Abt D.N."/>
            <person name="Adryan B."/>
            <person name="Aguade M."/>
            <person name="Akashi H."/>
            <person name="Anderson W.W."/>
            <person name="Aquadro C.F."/>
            <person name="Ardell D.H."/>
            <person name="Arguello R."/>
            <person name="Artieri C.G."/>
            <person name="Barbash D.A."/>
            <person name="Barker D."/>
            <person name="Barsanti P."/>
            <person name="Batterham P."/>
            <person name="Batzoglou S."/>
            <person name="Begun D."/>
            <person name="Bhutkar A."/>
            <person name="Blanco E."/>
            <person name="Bosak S.A."/>
            <person name="Bradley R.K."/>
            <person name="Brand A.D."/>
            <person name="Brent M.R."/>
            <person name="Brooks A.N."/>
            <person name="Brown R.H."/>
            <person name="Butlin R.K."/>
            <person name="Caggese C."/>
            <person name="Calvi B.R."/>
            <person name="Bernardo de Carvalho A."/>
            <person name="Caspi A."/>
            <person name="Castrezana S."/>
            <person name="Celniker S.E."/>
            <person name="Chang J.L."/>
            <person name="Chapple C."/>
            <person name="Chatterji S."/>
            <person name="Chinwalla A."/>
            <person name="Civetta A."/>
            <person name="Clifton S.W."/>
            <person name="Comeron J.M."/>
            <person name="Costello J.C."/>
            <person name="Coyne J.A."/>
            <person name="Daub J."/>
            <person name="David R.G."/>
            <person name="Delcher A.L."/>
            <person name="Delehaunty K."/>
            <person name="Do C.B."/>
            <person name="Ebling H."/>
            <person name="Edwards K."/>
            <person name="Eickbush T."/>
            <person name="Evans J.D."/>
            <person name="Filipski A."/>
            <person name="Findeiss S."/>
            <person name="Freyhult E."/>
            <person name="Fulton L."/>
            <person name="Fulton R."/>
            <person name="Garcia A.C."/>
            <person name="Gardiner A."/>
            <person name="Garfield D.A."/>
            <person name="Garvin B.E."/>
            <person name="Gibson G."/>
            <person name="Gilbert D."/>
            <person name="Gnerre S."/>
            <person name="Godfrey J."/>
            <person name="Good R."/>
            <person name="Gotea V."/>
            <person name="Gravely B."/>
            <person name="Greenberg A.J."/>
            <person name="Griffiths-Jones S."/>
            <person name="Gross S."/>
            <person name="Guigo R."/>
            <person name="Gustafson E.A."/>
            <person name="Haerty W."/>
            <person name="Hahn M.W."/>
            <person name="Halligan D.L."/>
            <person name="Halpern A.L."/>
            <person name="Halter G.M."/>
            <person name="Han M.V."/>
            <person name="Heger A."/>
            <person name="Hillier L."/>
            <person name="Hinrichs A.S."/>
            <person name="Holmes I."/>
            <person name="Hoskins R.A."/>
            <person name="Hubisz M.J."/>
            <person name="Hultmark D."/>
            <person name="Huntley M.A."/>
            <person name="Jaffe D.B."/>
            <person name="Jagadeeshan S."/>
            <person name="Jeck W.R."/>
            <person name="Johnson J."/>
            <person name="Jones C.D."/>
            <person name="Jordan W.C."/>
            <person name="Karpen G.H."/>
            <person name="Kataoka E."/>
            <person name="Keightley P.D."/>
            <person name="Kheradpour P."/>
            <person name="Kirkness E.F."/>
            <person name="Koerich L.B."/>
            <person name="Kristiansen K."/>
            <person name="Kudrna D."/>
            <person name="Kulathinal R.J."/>
            <person name="Kumar S."/>
            <person name="Kwok R."/>
            <person name="Lander E."/>
            <person name="Langley C.H."/>
            <person name="Lapoint R."/>
            <person name="Lazzaro B.P."/>
            <person name="Lee S.J."/>
            <person name="Levesque L."/>
            <person name="Li R."/>
            <person name="Lin C.F."/>
            <person name="Lin M.F."/>
            <person name="Lindblad-Toh K."/>
            <person name="Llopart A."/>
            <person name="Long M."/>
            <person name="Low L."/>
            <person name="Lozovsky E."/>
            <person name="Lu J."/>
            <person name="Luo M."/>
            <person name="Machado C.A."/>
            <person name="Makalowski W."/>
            <person name="Marzo M."/>
            <person name="Matsuda M."/>
            <person name="Matzkin L."/>
            <person name="McAllister B."/>
            <person name="McBride C.S."/>
            <person name="McKernan B."/>
            <person name="McKernan K."/>
            <person name="Mendez-Lago M."/>
            <person name="Minx P."/>
            <person name="Mollenhauer M.U."/>
            <person name="Montooth K."/>
            <person name="Mount S.M."/>
            <person name="Mu X."/>
            <person name="Myers E."/>
            <person name="Negre B."/>
            <person name="Newfeld S."/>
            <person name="Nielsen R."/>
            <person name="Noor M.A."/>
            <person name="O'Grady P."/>
            <person name="Pachter L."/>
            <person name="Papaceit M."/>
            <person name="Parisi M.J."/>
            <person name="Parisi M."/>
            <person name="Parts L."/>
            <person name="Pedersen J.S."/>
            <person name="Pesole G."/>
            <person name="Phillippy A.M."/>
            <person name="Ponting C.P."/>
            <person name="Pop M."/>
            <person name="Porcelli D."/>
            <person name="Powell J.R."/>
            <person name="Prohaska S."/>
            <person name="Pruitt K."/>
            <person name="Puig M."/>
            <person name="Quesneville H."/>
            <person name="Ram K.R."/>
            <person name="Rand D."/>
            <person name="Rasmussen M.D."/>
            <person name="Reed L.K."/>
            <person name="Reenan R."/>
            <person name="Reily A."/>
            <person name="Remington K.A."/>
            <person name="Rieger T.T."/>
            <person name="Ritchie M.G."/>
            <person name="Robin C."/>
            <person name="Rogers Y.H."/>
            <person name="Rohde C."/>
            <person name="Rozas J."/>
            <person name="Rubenfield M.J."/>
            <person name="Ruiz A."/>
            <person name="Russo S."/>
            <person name="Salzberg S.L."/>
            <person name="Sanchez-Gracia A."/>
            <person name="Saranga D.J."/>
            <person name="Sato H."/>
            <person name="Schaeffer S.W."/>
            <person name="Schatz M.C."/>
            <person name="Schlenke T."/>
            <person name="Schwartz R."/>
            <person name="Segarra C."/>
            <person name="Singh R.S."/>
            <person name="Sirot L."/>
            <person name="Sirota M."/>
            <person name="Sisneros N.B."/>
            <person name="Smith C.D."/>
            <person name="Smith T.F."/>
            <person name="Spieth J."/>
            <person name="Stage D.E."/>
            <person name="Stark A."/>
            <person name="Stephan W."/>
            <person name="Strausberg R.L."/>
            <person name="Strempel S."/>
            <person name="Sturgill D."/>
            <person name="Sutton G."/>
            <person name="Sutton G.G."/>
            <person name="Tao W."/>
            <person name="Teichmann S."/>
            <person name="Tobari Y.N."/>
            <person name="Tomimura Y."/>
            <person name="Tsolas J.M."/>
            <person name="Valente V.L."/>
            <person name="Venter E."/>
            <person name="Venter J.C."/>
            <person name="Vicario S."/>
            <person name="Vieira F.G."/>
            <person name="Vilella A.J."/>
            <person name="Villasante A."/>
            <person name="Walenz B."/>
            <person name="Wang J."/>
            <person name="Wasserman M."/>
            <person name="Watts T."/>
            <person name="Wilson D."/>
            <person name="Wilson R.K."/>
            <person name="Wing R.A."/>
            <person name="Wolfner M.F."/>
            <person name="Wong A."/>
            <person name="Wong G.K."/>
            <person name="Wu C.I."/>
            <person name="Wu G."/>
            <person name="Yamamoto D."/>
            <person name="Yang H.P."/>
            <person name="Yang S.P."/>
            <person name="Yorke J.A."/>
            <person name="Yoshida K."/>
            <person name="Zdobnov E."/>
            <person name="Zhang P."/>
            <person name="Zhang Y."/>
            <person name="Zimin A.V."/>
            <person name="Baldwin J."/>
            <person name="Abdouelleil A."/>
            <person name="Abdulkadir J."/>
            <person name="Abebe A."/>
            <person name="Abera B."/>
            <person name="Abreu J."/>
            <person name="Acer S.C."/>
            <person name="Aftuck L."/>
            <person name="Alexander A."/>
            <person name="An P."/>
            <person name="Anderson E."/>
            <person name="Anderson S."/>
            <person name="Arachi H."/>
            <person name="Azer M."/>
            <person name="Bachantsang P."/>
            <person name="Barry A."/>
            <person name="Bayul T."/>
            <person name="Berlin A."/>
            <person name="Bessette D."/>
            <person name="Bloom T."/>
            <person name="Blye J."/>
            <person name="Boguslavskiy L."/>
            <person name="Bonnet C."/>
            <person name="Boukhgalter B."/>
            <person name="Bourzgui I."/>
            <person name="Brown A."/>
            <person name="Cahill P."/>
            <person name="Channer S."/>
            <person name="Cheshatsang Y."/>
            <person name="Chuda L."/>
            <person name="Citroen M."/>
            <person name="Collymore A."/>
            <person name="Cooke P."/>
            <person name="Costello M."/>
            <person name="D'Aco K."/>
            <person name="Daza R."/>
            <person name="De Haan G."/>
            <person name="DeGray S."/>
            <person name="DeMaso C."/>
            <person name="Dhargay N."/>
            <person name="Dooley K."/>
            <person name="Dooley E."/>
            <person name="Doricent M."/>
            <person name="Dorje P."/>
            <person name="Dorjee K."/>
            <person name="Dupes A."/>
            <person name="Elong R."/>
            <person name="Falk J."/>
            <person name="Farina A."/>
            <person name="Faro S."/>
            <person name="Ferguson D."/>
            <person name="Fisher S."/>
            <person name="Foley C.D."/>
            <person name="Franke A."/>
            <person name="Friedrich D."/>
            <person name="Gadbois L."/>
            <person name="Gearin G."/>
            <person name="Gearin C.R."/>
            <person name="Giannoukos G."/>
            <person name="Goode T."/>
            <person name="Graham J."/>
            <person name="Grandbois E."/>
            <person name="Grewal S."/>
            <person name="Gyaltsen K."/>
            <person name="Hafez N."/>
            <person name="Hagos B."/>
            <person name="Hall J."/>
            <person name="Henson C."/>
            <person name="Hollinger A."/>
            <person name="Honan T."/>
            <person name="Huard M.D."/>
            <person name="Hughes L."/>
            <person name="Hurhula B."/>
            <person name="Husby M.E."/>
            <person name="Kamat A."/>
            <person name="Kanga B."/>
            <person name="Kashin S."/>
            <person name="Khazanovich D."/>
            <person name="Kisner P."/>
            <person name="Lance K."/>
            <person name="Lara M."/>
            <person name="Lee W."/>
            <person name="Lennon N."/>
            <person name="Letendre F."/>
            <person name="LeVine R."/>
            <person name="Lipovsky A."/>
            <person name="Liu X."/>
            <person name="Liu J."/>
            <person name="Liu S."/>
            <person name="Lokyitsang T."/>
            <person name="Lokyitsang Y."/>
            <person name="Lubonja R."/>
            <person name="Lui A."/>
            <person name="MacDonald P."/>
            <person name="Magnisalis V."/>
            <person name="Maru K."/>
            <person name="Matthews C."/>
            <person name="McCusker W."/>
            <person name="McDonough S."/>
            <person name="Mehta T."/>
            <person name="Meldrim J."/>
            <person name="Meneus L."/>
            <person name="Mihai O."/>
            <person name="Mihalev A."/>
            <person name="Mihova T."/>
            <person name="Mittelman R."/>
            <person name="Mlenga V."/>
            <person name="Montmayeur A."/>
            <person name="Mulrain L."/>
            <person name="Navidi A."/>
            <person name="Naylor J."/>
            <person name="Negash T."/>
            <person name="Nguyen T."/>
            <person name="Nguyen N."/>
            <person name="Nicol R."/>
            <person name="Norbu C."/>
            <person name="Norbu N."/>
            <person name="Novod N."/>
            <person name="O'Neill B."/>
            <person name="Osman S."/>
            <person name="Markiewicz E."/>
            <person name="Oyono O.L."/>
            <person name="Patti C."/>
            <person name="Phunkhang P."/>
            <person name="Pierre F."/>
            <person name="Priest M."/>
            <person name="Raghuraman S."/>
            <person name="Rege F."/>
            <person name="Reyes R."/>
            <person name="Rise C."/>
            <person name="Rogov P."/>
            <person name="Ross K."/>
            <person name="Ryan E."/>
            <person name="Settipalli S."/>
            <person name="Shea T."/>
            <person name="Sherpa N."/>
            <person name="Shi L."/>
            <person name="Shih D."/>
            <person name="Sparrow T."/>
            <person name="Spaulding J."/>
            <person name="Stalker J."/>
            <person name="Stange-Thomann N."/>
            <person name="Stavropoulos S."/>
            <person name="Stone C."/>
            <person name="Strader C."/>
            <person name="Tesfaye S."/>
            <person name="Thomson T."/>
            <person name="Thoulutsang Y."/>
            <person name="Thoulutsang D."/>
            <person name="Topham K."/>
            <person name="Topping I."/>
            <person name="Tsamla T."/>
            <person name="Vassiliev H."/>
            <person name="Vo A."/>
            <person name="Wangchuk T."/>
            <person name="Wangdi T."/>
            <person name="Weiand M."/>
            <person name="Wilkinson J."/>
            <person name="Wilson A."/>
            <person name="Yadav S."/>
            <person name="Young G."/>
            <person name="Yu Q."/>
            <person name="Zembek L."/>
            <person name="Zhong D."/>
            <person name="Zimmer A."/>
            <person name="Zwirko Z."/>
            <person name="Jaffe D.B."/>
            <person name="Alvarez P."/>
            <person name="Brockman W."/>
            <person name="Butler J."/>
            <person name="Chin C."/>
            <person name="Gnerre S."/>
            <person name="Grabherr M."/>
            <person name="Kleber M."/>
            <person name="Mauceli E."/>
            <person name="MacCallum I."/>
        </authorList>
    </citation>
    <scope>NUCLEOTIDE SEQUENCE [LARGE SCALE GENOMIC DNA]</scope>
    <source>
        <strain evidence="3">Tucson 15081-1352.22</strain>
    </source>
</reference>
<dbReference type="PANTHER" id="PTHR31527">
    <property type="entry name" value="RE64534P"/>
    <property type="match status" value="1"/>
</dbReference>
<feature type="domain" description="DUF1989" evidence="1">
    <location>
        <begin position="117"/>
        <end position="293"/>
    </location>
</feature>
<evidence type="ECO:0000313" key="2">
    <source>
        <dbReference type="EMBL" id="EDW14892.2"/>
    </source>
</evidence>
<dbReference type="OrthoDB" id="504708at2759"/>
<sequence>MWIVPAVLDTFNCLISRRWTFVRIAAFVINFSYLGYSNENTFKELLISWNLLLRILQVVMTESKPNSWCGRQDKLREFAKHQPIICYDKPPSALVSKEEYDNKRYEALTGELVEALVVPKREARTWTMQTGDLCRITVHEGPQVGDVNFWNLDNCQERFYSGKTRQLHAAHLKVYDRLWSCLPYLRPMATFVFDTLAQYGIDEDGGALHDVIGTRCDDYTYKLITGQERVGSCHSSLVKAVVEERGMTEQDVHDVWNIFMCTGFTRDTEQYFCKPSPAQKGDFIEFVADMNLLVALSACPQGDVSIPVGIQVPDEKCHPLKVEVFRKK</sequence>
<dbReference type="SMR" id="B4KDB0"/>
<evidence type="ECO:0000313" key="3">
    <source>
        <dbReference type="Proteomes" id="UP000009192"/>
    </source>
</evidence>
<dbReference type="PANTHER" id="PTHR31527:SF0">
    <property type="entry name" value="RE64534P"/>
    <property type="match status" value="1"/>
</dbReference>
<gene>
    <name evidence="2" type="primary">Dmoj\GI24506</name>
    <name evidence="2" type="ORF">Dmoj_GI24506</name>
</gene>
<dbReference type="AlphaFoldDB" id="B4KDB0"/>
<dbReference type="InterPro" id="IPR018959">
    <property type="entry name" value="DUF1989"/>
</dbReference>